<keyword evidence="2" id="KW-1185">Reference proteome</keyword>
<organism evidence="1 2">
    <name type="scientific">Catharanthus roseus</name>
    <name type="common">Madagascar periwinkle</name>
    <name type="synonym">Vinca rosea</name>
    <dbReference type="NCBI Taxonomy" id="4058"/>
    <lineage>
        <taxon>Eukaryota</taxon>
        <taxon>Viridiplantae</taxon>
        <taxon>Streptophyta</taxon>
        <taxon>Embryophyta</taxon>
        <taxon>Tracheophyta</taxon>
        <taxon>Spermatophyta</taxon>
        <taxon>Magnoliopsida</taxon>
        <taxon>eudicotyledons</taxon>
        <taxon>Gunneridae</taxon>
        <taxon>Pentapetalae</taxon>
        <taxon>asterids</taxon>
        <taxon>lamiids</taxon>
        <taxon>Gentianales</taxon>
        <taxon>Apocynaceae</taxon>
        <taxon>Rauvolfioideae</taxon>
        <taxon>Vinceae</taxon>
        <taxon>Catharanthinae</taxon>
        <taxon>Catharanthus</taxon>
    </lineage>
</organism>
<reference evidence="2" key="1">
    <citation type="journal article" date="2023" name="Nat. Plants">
        <title>Single-cell RNA sequencing provides a high-resolution roadmap for understanding the multicellular compartmentation of specialized metabolism.</title>
        <authorList>
            <person name="Sun S."/>
            <person name="Shen X."/>
            <person name="Li Y."/>
            <person name="Li Y."/>
            <person name="Wang S."/>
            <person name="Li R."/>
            <person name="Zhang H."/>
            <person name="Shen G."/>
            <person name="Guo B."/>
            <person name="Wei J."/>
            <person name="Xu J."/>
            <person name="St-Pierre B."/>
            <person name="Chen S."/>
            <person name="Sun C."/>
        </authorList>
    </citation>
    <scope>NUCLEOTIDE SEQUENCE [LARGE SCALE GENOMIC DNA]</scope>
</reference>
<evidence type="ECO:0000313" key="1">
    <source>
        <dbReference type="EMBL" id="KAI5683610.1"/>
    </source>
</evidence>
<evidence type="ECO:0000313" key="2">
    <source>
        <dbReference type="Proteomes" id="UP001060085"/>
    </source>
</evidence>
<comment type="caution">
    <text evidence="1">The sequence shown here is derived from an EMBL/GenBank/DDBJ whole genome shotgun (WGS) entry which is preliminary data.</text>
</comment>
<protein>
    <submittedName>
        <fullName evidence="1">Uncharacterized protein</fullName>
    </submittedName>
</protein>
<name>A0ACC0CFE1_CATRO</name>
<dbReference type="Proteomes" id="UP001060085">
    <property type="component" value="Linkage Group LG01"/>
</dbReference>
<accession>A0ACC0CFE1</accession>
<sequence length="146" mass="17361">MRIPIPIPIPLLFIIVFIALDFSVESIHLTDEVEVQVTNNLGPNAPELVVRCQSKDDDLGKRPLPYQGNYSWKFHPIPFKTLYFCHFWWSGKEQAFEVYHITKLECVNRTFHTDVCRWEVRPDGFYFSTNVFATYDHDWGKKYDWK</sequence>
<dbReference type="EMBL" id="CM044701">
    <property type="protein sequence ID" value="KAI5683610.1"/>
    <property type="molecule type" value="Genomic_DNA"/>
</dbReference>
<gene>
    <name evidence="1" type="ORF">M9H77_04838</name>
</gene>
<proteinExistence type="predicted"/>